<evidence type="ECO:0000313" key="3">
    <source>
        <dbReference type="Proteomes" id="UP000326678"/>
    </source>
</evidence>
<dbReference type="InterPro" id="IPR012334">
    <property type="entry name" value="Pectin_lyas_fold"/>
</dbReference>
<feature type="region of interest" description="Disordered" evidence="1">
    <location>
        <begin position="432"/>
        <end position="453"/>
    </location>
</feature>
<name>A0A5P8WLB5_9NOSO</name>
<proteinExistence type="predicted"/>
<accession>A0A5P8WLB5</accession>
<gene>
    <name evidence="2" type="ORF">GXM_10220</name>
</gene>
<dbReference type="InterPro" id="IPR011050">
    <property type="entry name" value="Pectin_lyase_fold/virulence"/>
</dbReference>
<protein>
    <submittedName>
        <fullName evidence="2">Filamentous hemagglutinin family outer membrane protein</fullName>
    </submittedName>
</protein>
<dbReference type="AlphaFoldDB" id="A0A5P8WLB5"/>
<evidence type="ECO:0000313" key="2">
    <source>
        <dbReference type="EMBL" id="QFS52956.1"/>
    </source>
</evidence>
<evidence type="ECO:0000256" key="1">
    <source>
        <dbReference type="SAM" id="MobiDB-lite"/>
    </source>
</evidence>
<dbReference type="Proteomes" id="UP000326678">
    <property type="component" value="Chromosome pGXM07"/>
</dbReference>
<dbReference type="EMBL" id="CP045234">
    <property type="protein sequence ID" value="QFS52956.1"/>
    <property type="molecule type" value="Genomic_DNA"/>
</dbReference>
<dbReference type="SUPFAM" id="SSF51126">
    <property type="entry name" value="Pectin lyase-like"/>
    <property type="match status" value="1"/>
</dbReference>
<feature type="compositionally biased region" description="Basic and acidic residues" evidence="1">
    <location>
        <begin position="444"/>
        <end position="453"/>
    </location>
</feature>
<keyword evidence="3" id="KW-1185">Reference proteome</keyword>
<organism evidence="2 3">
    <name type="scientific">Nostoc sphaeroides CCNUC1</name>
    <dbReference type="NCBI Taxonomy" id="2653204"/>
    <lineage>
        <taxon>Bacteria</taxon>
        <taxon>Bacillati</taxon>
        <taxon>Cyanobacteriota</taxon>
        <taxon>Cyanophyceae</taxon>
        <taxon>Nostocales</taxon>
        <taxon>Nostocaceae</taxon>
        <taxon>Nostoc</taxon>
    </lineage>
</organism>
<dbReference type="KEGG" id="nsh:GXM_10220"/>
<sequence>MGYETLLGSSATTIANLLLSGSNNQSGQVTVDAQRIHLFNGSRISSSVLGGNGTGGEVSIRATDSLDIQGANPVGIFSAVLASLESGTTGQGGNISIDTGNLILSNGGGITSEVVGSQVNFLGLFIPGANGTAGDIEIRAKDIQVSEPMIDGYSQTITGIKASLGNGSVGNGGNLNLTADNLRVFNGGQITSSSLGQGSAGSVNLQVKNLDVQGTSQNLINGSSLKSAIAASSTTSFAAGSVNITSDAVRVRDNAEITVSNTGSGDAGNLNITANNIFLDNGANLRSEVNGGGQGDIHLNANDVLLLRHGSNIITNALGTSTGGNININAGSIVAVPKENSDISANAVLGSGGNIQITTGGIFGLQFQDQLTPNSDITASSQFGLSGTVQVNTIVVNPNSGLIELPANVTDPSQKIASGCSANTGSSFVATGRGGVPQNPTQEVRSDRPWSDTRDISTYHKTGNVTAQIPTTPQVLVQATSWHRNAFGKIELVTDKSPNQVQPSLTCAGLPKS</sequence>
<reference evidence="2 3" key="1">
    <citation type="submission" date="2019-10" db="EMBL/GenBank/DDBJ databases">
        <title>Genomic and transcriptomic insights into the perfect genentic adaptation of a filamentous nitrogen-fixing cyanobacterium to rice fields.</title>
        <authorList>
            <person name="Chen Z."/>
        </authorList>
    </citation>
    <scope>NUCLEOTIDE SEQUENCE [LARGE SCALE GENOMIC DNA]</scope>
    <source>
        <strain evidence="2">CCNUC1</strain>
    </source>
</reference>
<dbReference type="Gene3D" id="2.160.20.10">
    <property type="entry name" value="Single-stranded right-handed beta-helix, Pectin lyase-like"/>
    <property type="match status" value="1"/>
</dbReference>